<organism evidence="2 3">
    <name type="scientific">Sphagnum jensenii</name>
    <dbReference type="NCBI Taxonomy" id="128206"/>
    <lineage>
        <taxon>Eukaryota</taxon>
        <taxon>Viridiplantae</taxon>
        <taxon>Streptophyta</taxon>
        <taxon>Embryophyta</taxon>
        <taxon>Bryophyta</taxon>
        <taxon>Sphagnophytina</taxon>
        <taxon>Sphagnopsida</taxon>
        <taxon>Sphagnales</taxon>
        <taxon>Sphagnaceae</taxon>
        <taxon>Sphagnum</taxon>
    </lineage>
</organism>
<gene>
    <name evidence="2" type="ORF">CSSPJE1EN1_LOCUS17167</name>
</gene>
<accession>A0ABP0WXV0</accession>
<dbReference type="EMBL" id="OZ020099">
    <property type="protein sequence ID" value="CAK9271689.1"/>
    <property type="molecule type" value="Genomic_DNA"/>
</dbReference>
<feature type="transmembrane region" description="Helical" evidence="1">
    <location>
        <begin position="29"/>
        <end position="52"/>
    </location>
</feature>
<name>A0ABP0WXV0_9BRYO</name>
<proteinExistence type="predicted"/>
<dbReference type="Proteomes" id="UP001497444">
    <property type="component" value="Chromosome 4"/>
</dbReference>
<reference evidence="2" key="1">
    <citation type="submission" date="2024-02" db="EMBL/GenBank/DDBJ databases">
        <authorList>
            <consortium name="ELIXIR-Norway"/>
            <consortium name="Elixir Norway"/>
        </authorList>
    </citation>
    <scope>NUCLEOTIDE SEQUENCE</scope>
</reference>
<evidence type="ECO:0000313" key="3">
    <source>
        <dbReference type="Proteomes" id="UP001497444"/>
    </source>
</evidence>
<keyword evidence="1" id="KW-1133">Transmembrane helix</keyword>
<protein>
    <submittedName>
        <fullName evidence="2">Uncharacterized protein</fullName>
    </submittedName>
</protein>
<keyword evidence="1" id="KW-0812">Transmembrane</keyword>
<keyword evidence="1" id="KW-0472">Membrane</keyword>
<keyword evidence="3" id="KW-1185">Reference proteome</keyword>
<evidence type="ECO:0000313" key="2">
    <source>
        <dbReference type="EMBL" id="CAK9271689.1"/>
    </source>
</evidence>
<sequence>MRVYCSNIHGLQALKTGNMHLISSHGMKVSFIMLGLGMVPTFLKSMTTVVGLMTRNGTGMSIGEQVMGSHMTVIRITVDNVLIVIGTKMNSMGKT</sequence>
<evidence type="ECO:0000256" key="1">
    <source>
        <dbReference type="SAM" id="Phobius"/>
    </source>
</evidence>